<organism evidence="1 2">
    <name type="scientific">Salmonella enterica subsp. enterica serovar Bovismorbificans</name>
    <dbReference type="NCBI Taxonomy" id="58097"/>
    <lineage>
        <taxon>Bacteria</taxon>
        <taxon>Pseudomonadati</taxon>
        <taxon>Pseudomonadota</taxon>
        <taxon>Gammaproteobacteria</taxon>
        <taxon>Enterobacterales</taxon>
        <taxon>Enterobacteriaceae</taxon>
        <taxon>Salmonella</taxon>
    </lineage>
</organism>
<proteinExistence type="predicted"/>
<dbReference type="EMBL" id="CQPA01000059">
    <property type="protein sequence ID" value="CNV12403.1"/>
    <property type="molecule type" value="Genomic_DNA"/>
</dbReference>
<dbReference type="AlphaFoldDB" id="A0A655EB31"/>
<gene>
    <name evidence="1" type="ORF">ERS008198_04412</name>
</gene>
<protein>
    <submittedName>
        <fullName evidence="1">Uncharacterized protein</fullName>
    </submittedName>
</protein>
<sequence>MSAARARHFNAHPPVRRPGQFFAANQQRLIIELKIAGRHRPGKFAHPLLDSRHIAA</sequence>
<dbReference type="Proteomes" id="UP000041314">
    <property type="component" value="Unassembled WGS sequence"/>
</dbReference>
<reference evidence="1 2" key="1">
    <citation type="submission" date="2015-03" db="EMBL/GenBank/DDBJ databases">
        <authorList>
            <consortium name="Pathogen Informatics"/>
        </authorList>
    </citation>
    <scope>NUCLEOTIDE SEQUENCE [LARGE SCALE GENOMIC DNA]</scope>
    <source>
        <strain evidence="1 2">A1104</strain>
    </source>
</reference>
<name>A0A655EB31_SALET</name>
<accession>A0A655EB31</accession>
<evidence type="ECO:0000313" key="1">
    <source>
        <dbReference type="EMBL" id="CNV12403.1"/>
    </source>
</evidence>
<evidence type="ECO:0000313" key="2">
    <source>
        <dbReference type="Proteomes" id="UP000041314"/>
    </source>
</evidence>